<comment type="subcellular location">
    <subcellularLocation>
        <location evidence="1">Cell membrane</location>
        <topology evidence="1">Multi-pass membrane protein</topology>
    </subcellularLocation>
</comment>
<comment type="caution">
    <text evidence="9">The sequence shown here is derived from an EMBL/GenBank/DDBJ whole genome shotgun (WGS) entry which is preliminary data.</text>
</comment>
<keyword evidence="4 7" id="KW-0812">Transmembrane</keyword>
<organism evidence="9 10">
    <name type="scientific">Delftia acidovorans</name>
    <name type="common">Pseudomonas acidovorans</name>
    <name type="synonym">Comamonas acidovorans</name>
    <dbReference type="NCBI Taxonomy" id="80866"/>
    <lineage>
        <taxon>Bacteria</taxon>
        <taxon>Pseudomonadati</taxon>
        <taxon>Pseudomonadota</taxon>
        <taxon>Betaproteobacteria</taxon>
        <taxon>Burkholderiales</taxon>
        <taxon>Comamonadaceae</taxon>
        <taxon>Delftia</taxon>
    </lineage>
</organism>
<feature type="transmembrane region" description="Helical" evidence="7">
    <location>
        <begin position="146"/>
        <end position="166"/>
    </location>
</feature>
<feature type="transmembrane region" description="Helical" evidence="7">
    <location>
        <begin position="323"/>
        <end position="343"/>
    </location>
</feature>
<dbReference type="PROSITE" id="PS50850">
    <property type="entry name" value="MFS"/>
    <property type="match status" value="1"/>
</dbReference>
<evidence type="ECO:0000256" key="6">
    <source>
        <dbReference type="ARBA" id="ARBA00023136"/>
    </source>
</evidence>
<dbReference type="Proteomes" id="UP001287445">
    <property type="component" value="Unassembled WGS sequence"/>
</dbReference>
<keyword evidence="6 7" id="KW-0472">Membrane</keyword>
<keyword evidence="2" id="KW-0813">Transport</keyword>
<proteinExistence type="predicted"/>
<accession>A0AAJ2QY15</accession>
<feature type="transmembrane region" description="Helical" evidence="7">
    <location>
        <begin position="364"/>
        <end position="381"/>
    </location>
</feature>
<evidence type="ECO:0000256" key="7">
    <source>
        <dbReference type="SAM" id="Phobius"/>
    </source>
</evidence>
<evidence type="ECO:0000256" key="1">
    <source>
        <dbReference type="ARBA" id="ARBA00004651"/>
    </source>
</evidence>
<dbReference type="InterPro" id="IPR011701">
    <property type="entry name" value="MFS"/>
</dbReference>
<feature type="transmembrane region" description="Helical" evidence="7">
    <location>
        <begin position="58"/>
        <end position="77"/>
    </location>
</feature>
<feature type="transmembrane region" description="Helical" evidence="7">
    <location>
        <begin position="113"/>
        <end position="134"/>
    </location>
</feature>
<dbReference type="PANTHER" id="PTHR23517">
    <property type="entry name" value="RESISTANCE PROTEIN MDTM, PUTATIVE-RELATED-RELATED"/>
    <property type="match status" value="1"/>
</dbReference>
<dbReference type="Gene3D" id="1.20.1250.20">
    <property type="entry name" value="MFS general substrate transporter like domains"/>
    <property type="match status" value="2"/>
</dbReference>
<dbReference type="InterPro" id="IPR036259">
    <property type="entry name" value="MFS_trans_sf"/>
</dbReference>
<feature type="transmembrane region" description="Helical" evidence="7">
    <location>
        <begin position="387"/>
        <end position="408"/>
    </location>
</feature>
<dbReference type="InterPro" id="IPR020846">
    <property type="entry name" value="MFS_dom"/>
</dbReference>
<protein>
    <submittedName>
        <fullName evidence="9">MFS transporter</fullName>
    </submittedName>
</protein>
<name>A0AAJ2QY15_DELAC</name>
<dbReference type="AlphaFoldDB" id="A0AAJ2QY15"/>
<dbReference type="RefSeq" id="WP_319073125.1">
    <property type="nucleotide sequence ID" value="NZ_JAWWMZ010000003.1"/>
</dbReference>
<dbReference type="InterPro" id="IPR050171">
    <property type="entry name" value="MFS_Transporters"/>
</dbReference>
<dbReference type="PROSITE" id="PS00216">
    <property type="entry name" value="SUGAR_TRANSPORT_1"/>
    <property type="match status" value="1"/>
</dbReference>
<keyword evidence="3" id="KW-1003">Cell membrane</keyword>
<evidence type="ECO:0000313" key="9">
    <source>
        <dbReference type="EMBL" id="MDX4953618.1"/>
    </source>
</evidence>
<feature type="transmembrane region" description="Helical" evidence="7">
    <location>
        <begin position="22"/>
        <end position="38"/>
    </location>
</feature>
<feature type="transmembrane region" description="Helical" evidence="7">
    <location>
        <begin position="178"/>
        <end position="198"/>
    </location>
</feature>
<evidence type="ECO:0000256" key="4">
    <source>
        <dbReference type="ARBA" id="ARBA00022692"/>
    </source>
</evidence>
<feature type="transmembrane region" description="Helical" evidence="7">
    <location>
        <begin position="299"/>
        <end position="317"/>
    </location>
</feature>
<keyword evidence="5 7" id="KW-1133">Transmembrane helix</keyword>
<evidence type="ECO:0000256" key="5">
    <source>
        <dbReference type="ARBA" id="ARBA00022989"/>
    </source>
</evidence>
<feature type="transmembrane region" description="Helical" evidence="7">
    <location>
        <begin position="89"/>
        <end position="107"/>
    </location>
</feature>
<evidence type="ECO:0000256" key="3">
    <source>
        <dbReference type="ARBA" id="ARBA00022475"/>
    </source>
</evidence>
<dbReference type="EMBL" id="JAWWMZ010000003">
    <property type="protein sequence ID" value="MDX4953618.1"/>
    <property type="molecule type" value="Genomic_DNA"/>
</dbReference>
<dbReference type="GO" id="GO:0005886">
    <property type="term" value="C:plasma membrane"/>
    <property type="evidence" value="ECO:0007669"/>
    <property type="project" value="UniProtKB-SubCell"/>
</dbReference>
<dbReference type="SUPFAM" id="SSF103473">
    <property type="entry name" value="MFS general substrate transporter"/>
    <property type="match status" value="1"/>
</dbReference>
<sequence length="412" mass="44335">MTTAAHAGTTIRLGLKENWRQFALLVLVNAFVGGMVGIERTVVPLIGAEEFRIESTALITSFIISFGVVKALANLVSGQLADTWGRKRVLVLGWLMGLPVPFMIIAAPSWEWVIAANVLLGLSQGFAWSMTVIMKVDLVGPKGRGLAVGLNEFAGYFAVGATAFLTGYLGSRYGLRPIPIYLGVFYAVVGLVLSILVVRDTRHHVALEASGVAKEASPLSFRDVFVLTSFKDRNLFAASQAGMINNLNDGMSWGILPLFFTTFGLGIEKTGILRAVHPMVWGIGQIVTGPLSDRWGRKGLIVTGMWVQAAGLALTALTGSYEWWLFASVMLGLGTAMVYPSLIAAVSDASHPTWRARSLSVYRFWRDLGYAIGALSAGLIADRFGFSAAILTIAVVSFLSGTIVALVMREDR</sequence>
<evidence type="ECO:0000313" key="10">
    <source>
        <dbReference type="Proteomes" id="UP001287445"/>
    </source>
</evidence>
<feature type="domain" description="Major facilitator superfamily (MFS) profile" evidence="8">
    <location>
        <begin position="22"/>
        <end position="412"/>
    </location>
</feature>
<reference evidence="9" key="1">
    <citation type="submission" date="2023-11" db="EMBL/GenBank/DDBJ databases">
        <title>Identification and selenium tolerance of Delftia acidovorans R3-25.</title>
        <authorList>
            <person name="Zhang S."/>
            <person name="Liu Y."/>
            <person name="Guo Y."/>
        </authorList>
    </citation>
    <scope>NUCLEOTIDE SEQUENCE</scope>
    <source>
        <strain evidence="9">R3-25</strain>
    </source>
</reference>
<dbReference type="CDD" id="cd17325">
    <property type="entry name" value="MFS_MdtG_SLC18_like"/>
    <property type="match status" value="1"/>
</dbReference>
<gene>
    <name evidence="9" type="ORF">SGN30_09295</name>
</gene>
<dbReference type="Pfam" id="PF07690">
    <property type="entry name" value="MFS_1"/>
    <property type="match status" value="2"/>
</dbReference>
<dbReference type="GO" id="GO:0022857">
    <property type="term" value="F:transmembrane transporter activity"/>
    <property type="evidence" value="ECO:0007669"/>
    <property type="project" value="InterPro"/>
</dbReference>
<evidence type="ECO:0000259" key="8">
    <source>
        <dbReference type="PROSITE" id="PS50850"/>
    </source>
</evidence>
<dbReference type="PANTHER" id="PTHR23517:SF3">
    <property type="entry name" value="INTEGRAL MEMBRANE TRANSPORT PROTEIN"/>
    <property type="match status" value="1"/>
</dbReference>
<evidence type="ECO:0000256" key="2">
    <source>
        <dbReference type="ARBA" id="ARBA00022448"/>
    </source>
</evidence>
<dbReference type="InterPro" id="IPR005829">
    <property type="entry name" value="Sugar_transporter_CS"/>
</dbReference>